<dbReference type="AlphaFoldDB" id="A0A6G0TE18"/>
<reference evidence="1 2" key="1">
    <citation type="submission" date="2019-08" db="EMBL/GenBank/DDBJ databases">
        <title>The genome of the soybean aphid Biotype 1, its phylome, world population structure and adaptation to the North American continent.</title>
        <authorList>
            <person name="Giordano R."/>
            <person name="Donthu R.K."/>
            <person name="Hernandez A.G."/>
            <person name="Wright C.L."/>
            <person name="Zimin A.V."/>
        </authorList>
    </citation>
    <scope>NUCLEOTIDE SEQUENCE [LARGE SCALE GENOMIC DNA]</scope>
    <source>
        <tissue evidence="1">Whole aphids</tissue>
    </source>
</reference>
<comment type="caution">
    <text evidence="1">The sequence shown here is derived from an EMBL/GenBank/DDBJ whole genome shotgun (WGS) entry which is preliminary data.</text>
</comment>
<evidence type="ECO:0000313" key="2">
    <source>
        <dbReference type="Proteomes" id="UP000475862"/>
    </source>
</evidence>
<dbReference type="EMBL" id="VYZN01000041">
    <property type="protein sequence ID" value="KAE9531402.1"/>
    <property type="molecule type" value="Genomic_DNA"/>
</dbReference>
<protein>
    <submittedName>
        <fullName evidence="1">Uncharacterized protein</fullName>
    </submittedName>
</protein>
<gene>
    <name evidence="1" type="ORF">AGLY_010608</name>
</gene>
<organism evidence="1 2">
    <name type="scientific">Aphis glycines</name>
    <name type="common">Soybean aphid</name>
    <dbReference type="NCBI Taxonomy" id="307491"/>
    <lineage>
        <taxon>Eukaryota</taxon>
        <taxon>Metazoa</taxon>
        <taxon>Ecdysozoa</taxon>
        <taxon>Arthropoda</taxon>
        <taxon>Hexapoda</taxon>
        <taxon>Insecta</taxon>
        <taxon>Pterygota</taxon>
        <taxon>Neoptera</taxon>
        <taxon>Paraneoptera</taxon>
        <taxon>Hemiptera</taxon>
        <taxon>Sternorrhyncha</taxon>
        <taxon>Aphidomorpha</taxon>
        <taxon>Aphidoidea</taxon>
        <taxon>Aphididae</taxon>
        <taxon>Aphidini</taxon>
        <taxon>Aphis</taxon>
        <taxon>Aphis</taxon>
    </lineage>
</organism>
<sequence>MVPRRNEMVTKWDTTVKQLITNIVLNIQVFLVIQNFFTDTSKKNSHKNRKFHWSINNSKKVKNLTMDEFPSSYEQFLKVHKKTVSDVSESEFYKQGYLSIVVLLESTMQKLHTLESINQNLMDENKRWVPFCCTLGGGVDLGLGITYEELCIKFSSIKYSIYDLYFLNNNKYLKPFEDKSLSLRDFILEVKLMDYLVLYFKFLVINTKNFMIFQLQNYLQIFAFSTDFTNFTFIDMLRLSVDRTTGQYFDPFTRFILTVTYNIQHSVFYGLQYSIANNRRQ</sequence>
<keyword evidence="2" id="KW-1185">Reference proteome</keyword>
<proteinExistence type="predicted"/>
<evidence type="ECO:0000313" key="1">
    <source>
        <dbReference type="EMBL" id="KAE9531402.1"/>
    </source>
</evidence>
<dbReference type="Proteomes" id="UP000475862">
    <property type="component" value="Unassembled WGS sequence"/>
</dbReference>
<name>A0A6G0TE18_APHGL</name>
<accession>A0A6G0TE18</accession>